<dbReference type="InterPro" id="IPR050469">
    <property type="entry name" value="Diguanylate_Cyclase"/>
</dbReference>
<dbReference type="GO" id="GO:0052621">
    <property type="term" value="F:diguanylate cyclase activity"/>
    <property type="evidence" value="ECO:0007669"/>
    <property type="project" value="UniProtKB-EC"/>
</dbReference>
<dbReference type="Pfam" id="PF00990">
    <property type="entry name" value="GGDEF"/>
    <property type="match status" value="1"/>
</dbReference>
<dbReference type="GO" id="GO:0043709">
    <property type="term" value="P:cell adhesion involved in single-species biofilm formation"/>
    <property type="evidence" value="ECO:0007669"/>
    <property type="project" value="TreeGrafter"/>
</dbReference>
<keyword evidence="4" id="KW-0547">Nucleotide-binding</keyword>
<dbReference type="RefSeq" id="WP_166665237.1">
    <property type="nucleotide sequence ID" value="NZ_SNVX01000015.1"/>
</dbReference>
<keyword evidence="6" id="KW-0812">Transmembrane</keyword>
<accession>A0A4R6E6P5</accession>
<dbReference type="SMART" id="SM00267">
    <property type="entry name" value="GGDEF"/>
    <property type="match status" value="1"/>
</dbReference>
<gene>
    <name evidence="8" type="ORF">EC847_1158</name>
</gene>
<dbReference type="GO" id="GO:0005886">
    <property type="term" value="C:plasma membrane"/>
    <property type="evidence" value="ECO:0007669"/>
    <property type="project" value="TreeGrafter"/>
</dbReference>
<dbReference type="AlphaFoldDB" id="A0A4R6E6P5"/>
<dbReference type="FunFam" id="3.30.70.270:FF:000001">
    <property type="entry name" value="Diguanylate cyclase domain protein"/>
    <property type="match status" value="1"/>
</dbReference>
<comment type="pathway">
    <text evidence="2">Purine metabolism; 3',5'-cyclic di-GMP biosynthesis.</text>
</comment>
<dbReference type="Pfam" id="PF08376">
    <property type="entry name" value="NIT"/>
    <property type="match status" value="1"/>
</dbReference>
<keyword evidence="4" id="KW-0342">GTP-binding</keyword>
<dbReference type="Gene3D" id="3.30.70.270">
    <property type="match status" value="1"/>
</dbReference>
<dbReference type="NCBIfam" id="TIGR00254">
    <property type="entry name" value="GGDEF"/>
    <property type="match status" value="1"/>
</dbReference>
<dbReference type="Proteomes" id="UP000295530">
    <property type="component" value="Unassembled WGS sequence"/>
</dbReference>
<evidence type="ECO:0000256" key="3">
    <source>
        <dbReference type="ARBA" id="ARBA00012528"/>
    </source>
</evidence>
<keyword evidence="9" id="KW-1185">Reference proteome</keyword>
<sequence>MLIVLSCAVALISTVLSCWQITAVSHHYIAARERASKFNTIKLMLNTNHLMGNERGYSNEYLLETSQDELHAKTALNMAREKTDASIQQLKAIPALTARVADAEEGLSIARRTVDNVMTDSTKTPTEVARAMNALLDATGAFNKLTISVSMNFASKDIAGTGYFYTLLSLGEIRDTLGRMATPYLFSLRYDTPISKEDMTATTKRQARLNVLWLLLGGLKDNPALSGDLQRAREDYKNKTEFLIKSVDNHMTYNGLKHIDAVVFSIQYREGLSHFQLLEQKYLDNLGSFFANQTEQSFDRLVEVIVSLIVLLCIIITICIFINMRVLKPLLTLNETIRNVMDDNINKKGADAEDAAEIQNLFKSIDLLDGVFKQQKAETKVLTRKMNEDPLTGIGNRRFFNEQVAKLPQHIPEDASLWLAIIDVDHFKRVNDTWGHPFGDEVLIGLARTLQSNCRAGDFVARFGGEEFAVMFNAESDVQAQKILARFQETIRAMRFVAPDGNQVGITASFGAVQVDDASIETLLEKADAALYQAKADGRDRVSWA</sequence>
<evidence type="ECO:0000256" key="5">
    <source>
        <dbReference type="ARBA" id="ARBA00034247"/>
    </source>
</evidence>
<dbReference type="InterPro" id="IPR043128">
    <property type="entry name" value="Rev_trsase/Diguanyl_cyclase"/>
</dbReference>
<evidence type="ECO:0000256" key="6">
    <source>
        <dbReference type="SAM" id="Phobius"/>
    </source>
</evidence>
<dbReference type="EMBL" id="SNVX01000015">
    <property type="protein sequence ID" value="TDN53580.1"/>
    <property type="molecule type" value="Genomic_DNA"/>
</dbReference>
<dbReference type="PANTHER" id="PTHR45138">
    <property type="entry name" value="REGULATORY COMPONENTS OF SENSORY TRANSDUCTION SYSTEM"/>
    <property type="match status" value="1"/>
</dbReference>
<evidence type="ECO:0000313" key="9">
    <source>
        <dbReference type="Proteomes" id="UP000295530"/>
    </source>
</evidence>
<dbReference type="InterPro" id="IPR000160">
    <property type="entry name" value="GGDEF_dom"/>
</dbReference>
<reference evidence="8 9" key="1">
    <citation type="submission" date="2019-03" db="EMBL/GenBank/DDBJ databases">
        <title>Genomic analyses of the natural microbiome of Caenorhabditis elegans.</title>
        <authorList>
            <person name="Samuel B."/>
        </authorList>
    </citation>
    <scope>NUCLEOTIDE SEQUENCE [LARGE SCALE GENOMIC DNA]</scope>
    <source>
        <strain evidence="8 9">BIGb0156</strain>
    </source>
</reference>
<evidence type="ECO:0000256" key="1">
    <source>
        <dbReference type="ARBA" id="ARBA00001946"/>
    </source>
</evidence>
<dbReference type="SUPFAM" id="SSF55073">
    <property type="entry name" value="Nucleotide cyclase"/>
    <property type="match status" value="1"/>
</dbReference>
<dbReference type="EC" id="2.7.7.65" evidence="3"/>
<comment type="catalytic activity">
    <reaction evidence="5">
        <text>2 GTP = 3',3'-c-di-GMP + 2 diphosphate</text>
        <dbReference type="Rhea" id="RHEA:24898"/>
        <dbReference type="ChEBI" id="CHEBI:33019"/>
        <dbReference type="ChEBI" id="CHEBI:37565"/>
        <dbReference type="ChEBI" id="CHEBI:58805"/>
        <dbReference type="EC" id="2.7.7.65"/>
    </reaction>
</comment>
<dbReference type="GO" id="GO:1902201">
    <property type="term" value="P:negative regulation of bacterial-type flagellum-dependent cell motility"/>
    <property type="evidence" value="ECO:0007669"/>
    <property type="project" value="TreeGrafter"/>
</dbReference>
<proteinExistence type="predicted"/>
<comment type="cofactor">
    <cofactor evidence="1">
        <name>Mg(2+)</name>
        <dbReference type="ChEBI" id="CHEBI:18420"/>
    </cofactor>
</comment>
<dbReference type="GO" id="GO:0005525">
    <property type="term" value="F:GTP binding"/>
    <property type="evidence" value="ECO:0007669"/>
    <property type="project" value="UniProtKB-KW"/>
</dbReference>
<evidence type="ECO:0000259" key="7">
    <source>
        <dbReference type="PROSITE" id="PS50887"/>
    </source>
</evidence>
<dbReference type="InterPro" id="IPR029787">
    <property type="entry name" value="Nucleotide_cyclase"/>
</dbReference>
<name>A0A4R6E6P5_SCAGO</name>
<evidence type="ECO:0000256" key="2">
    <source>
        <dbReference type="ARBA" id="ARBA00004665"/>
    </source>
</evidence>
<feature type="transmembrane region" description="Helical" evidence="6">
    <location>
        <begin position="301"/>
        <end position="322"/>
    </location>
</feature>
<dbReference type="InterPro" id="IPR013587">
    <property type="entry name" value="Nitrate/nitrite_sensing"/>
</dbReference>
<evidence type="ECO:0000313" key="8">
    <source>
        <dbReference type="EMBL" id="TDN53580.1"/>
    </source>
</evidence>
<feature type="domain" description="GGDEF" evidence="7">
    <location>
        <begin position="415"/>
        <end position="545"/>
    </location>
</feature>
<comment type="caution">
    <text evidence="8">The sequence shown here is derived from an EMBL/GenBank/DDBJ whole genome shotgun (WGS) entry which is preliminary data.</text>
</comment>
<evidence type="ECO:0000256" key="4">
    <source>
        <dbReference type="ARBA" id="ARBA00023134"/>
    </source>
</evidence>
<dbReference type="CDD" id="cd01949">
    <property type="entry name" value="GGDEF"/>
    <property type="match status" value="1"/>
</dbReference>
<organism evidence="8 9">
    <name type="scientific">Scandinavium goeteborgense</name>
    <dbReference type="NCBI Taxonomy" id="1851514"/>
    <lineage>
        <taxon>Bacteria</taxon>
        <taxon>Pseudomonadati</taxon>
        <taxon>Pseudomonadota</taxon>
        <taxon>Gammaproteobacteria</taxon>
        <taxon>Enterobacterales</taxon>
        <taxon>Enterobacteriaceae</taxon>
        <taxon>Scandinavium</taxon>
    </lineage>
</organism>
<keyword evidence="6" id="KW-1133">Transmembrane helix</keyword>
<dbReference type="PANTHER" id="PTHR45138:SF9">
    <property type="entry name" value="DIGUANYLATE CYCLASE DGCM-RELATED"/>
    <property type="match status" value="1"/>
</dbReference>
<protein>
    <recommendedName>
        <fullName evidence="3">diguanylate cyclase</fullName>
        <ecNumber evidence="3">2.7.7.65</ecNumber>
    </recommendedName>
</protein>
<keyword evidence="6" id="KW-0472">Membrane</keyword>
<dbReference type="PROSITE" id="PS50887">
    <property type="entry name" value="GGDEF"/>
    <property type="match status" value="1"/>
</dbReference>